<accession>A0A8H8CI03</accession>
<evidence type="ECO:0000313" key="15">
    <source>
        <dbReference type="EMBL" id="KAG5165725.1"/>
    </source>
</evidence>
<dbReference type="GO" id="GO:0003919">
    <property type="term" value="F:FMN adenylyltransferase activity"/>
    <property type="evidence" value="ECO:0007669"/>
    <property type="project" value="UniProtKB-EC"/>
</dbReference>
<sequence length="369" mass="39947">MDFRKIANDVYTFAQQEGSDSLPSLVKEALEVIDQCLDTHGPDKVSLSFNGGKDCTVLLHLYAGALARRLKDNETLKPIHSIYIPVPSPFQVLEDFIEEAAKLYNLDLFSSKPDAGQVESVVTPAPQPNGTGYIETPKPVGKAKGGAGMREALEMYKEMFPHITAILVGTRRTDPHGAKLSHRNMTDPGWPEFERVNPIINWSYTNVWEFLRHFNVPYCSLYDEGYTSLGSTFNTFPNPALLVSQSQPTPPTDTPLTASSILTPPPASPPPPVTTSAPLDYLPTPAQNGDESQSSSLVSSSPSFSPPTATTPALSNGSLSPVSSSSSFLSLSGESTPKPPPRYRPAYELKDGNLERSGRGTSLPQIKAQ</sequence>
<keyword evidence="7" id="KW-0547">Nucleotide-binding</keyword>
<protein>
    <recommendedName>
        <fullName evidence="2">FAD synthase</fullName>
        <ecNumber evidence="2">2.7.7.2</ecNumber>
    </recommendedName>
    <alternativeName>
        <fullName evidence="10">FAD pyrophosphorylase</fullName>
    </alternativeName>
    <alternativeName>
        <fullName evidence="11">FMN adenylyltransferase</fullName>
    </alternativeName>
</protein>
<proteinExistence type="predicted"/>
<evidence type="ECO:0000256" key="5">
    <source>
        <dbReference type="ARBA" id="ARBA00022679"/>
    </source>
</evidence>
<reference evidence="15" key="1">
    <citation type="submission" date="2021-02" db="EMBL/GenBank/DDBJ databases">
        <title>Psilocybe cubensis genome.</title>
        <authorList>
            <person name="Mckernan K.J."/>
            <person name="Crawford S."/>
            <person name="Trippe A."/>
            <person name="Kane L.T."/>
            <person name="Mclaughlin S."/>
        </authorList>
    </citation>
    <scope>NUCLEOTIDE SEQUENCE [LARGE SCALE GENOMIC DNA]</scope>
    <source>
        <strain evidence="15">MGC-MH-2018</strain>
    </source>
</reference>
<feature type="domain" description="Phosphoadenosine phosphosulphate reductase" evidence="14">
    <location>
        <begin position="45"/>
        <end position="235"/>
    </location>
</feature>
<keyword evidence="3" id="KW-0285">Flavoprotein</keyword>
<organism evidence="15">
    <name type="scientific">Psilocybe cubensis</name>
    <name type="common">Psychedelic mushroom</name>
    <name type="synonym">Stropharia cubensis</name>
    <dbReference type="NCBI Taxonomy" id="181762"/>
    <lineage>
        <taxon>Eukaryota</taxon>
        <taxon>Fungi</taxon>
        <taxon>Dikarya</taxon>
        <taxon>Basidiomycota</taxon>
        <taxon>Agaricomycotina</taxon>
        <taxon>Agaricomycetes</taxon>
        <taxon>Agaricomycetidae</taxon>
        <taxon>Agaricales</taxon>
        <taxon>Agaricineae</taxon>
        <taxon>Strophariaceae</taxon>
        <taxon>Psilocybe</taxon>
    </lineage>
</organism>
<gene>
    <name evidence="15" type="ORF">JR316_009310</name>
</gene>
<keyword evidence="8" id="KW-0274">FAD</keyword>
<feature type="compositionally biased region" description="Low complexity" evidence="13">
    <location>
        <begin position="292"/>
        <end position="335"/>
    </location>
</feature>
<dbReference type="InterPro" id="IPR002500">
    <property type="entry name" value="PAPS_reduct_dom"/>
</dbReference>
<evidence type="ECO:0000256" key="6">
    <source>
        <dbReference type="ARBA" id="ARBA00022695"/>
    </source>
</evidence>
<dbReference type="InterPro" id="IPR014729">
    <property type="entry name" value="Rossmann-like_a/b/a_fold"/>
</dbReference>
<dbReference type="Pfam" id="PF01507">
    <property type="entry name" value="PAPS_reduct"/>
    <property type="match status" value="1"/>
</dbReference>
<dbReference type="PANTHER" id="PTHR23293">
    <property type="entry name" value="FAD SYNTHETASE-RELATED FMN ADENYLYLTRANSFERASE"/>
    <property type="match status" value="1"/>
</dbReference>
<evidence type="ECO:0000256" key="11">
    <source>
        <dbReference type="ARBA" id="ARBA00031871"/>
    </source>
</evidence>
<keyword evidence="6" id="KW-0548">Nucleotidyltransferase</keyword>
<evidence type="ECO:0000256" key="3">
    <source>
        <dbReference type="ARBA" id="ARBA00022630"/>
    </source>
</evidence>
<dbReference type="SUPFAM" id="SSF52402">
    <property type="entry name" value="Adenine nucleotide alpha hydrolases-like"/>
    <property type="match status" value="1"/>
</dbReference>
<dbReference type="EC" id="2.7.7.2" evidence="2"/>
<dbReference type="OrthoDB" id="270728at2759"/>
<feature type="compositionally biased region" description="Basic and acidic residues" evidence="13">
    <location>
        <begin position="345"/>
        <end position="358"/>
    </location>
</feature>
<feature type="region of interest" description="Disordered" evidence="13">
    <location>
        <begin position="119"/>
        <end position="145"/>
    </location>
</feature>
<comment type="caution">
    <text evidence="15">The sequence shown here is derived from an EMBL/GenBank/DDBJ whole genome shotgun (WGS) entry which is preliminary data.</text>
</comment>
<evidence type="ECO:0000256" key="1">
    <source>
        <dbReference type="ARBA" id="ARBA00004726"/>
    </source>
</evidence>
<comment type="pathway">
    <text evidence="1">Cofactor biosynthesis; FAD biosynthesis; FAD from FMN: step 1/1.</text>
</comment>
<name>A0A8H8CI03_PSICU</name>
<keyword evidence="5" id="KW-0808">Transferase</keyword>
<dbReference type="GO" id="GO:0005524">
    <property type="term" value="F:ATP binding"/>
    <property type="evidence" value="ECO:0007669"/>
    <property type="project" value="UniProtKB-KW"/>
</dbReference>
<feature type="region of interest" description="Disordered" evidence="13">
    <location>
        <begin position="242"/>
        <end position="369"/>
    </location>
</feature>
<evidence type="ECO:0000256" key="7">
    <source>
        <dbReference type="ARBA" id="ARBA00022741"/>
    </source>
</evidence>
<evidence type="ECO:0000256" key="4">
    <source>
        <dbReference type="ARBA" id="ARBA00022643"/>
    </source>
</evidence>
<evidence type="ECO:0000256" key="12">
    <source>
        <dbReference type="ARBA" id="ARBA00049494"/>
    </source>
</evidence>
<evidence type="ECO:0000256" key="13">
    <source>
        <dbReference type="SAM" id="MobiDB-lite"/>
    </source>
</evidence>
<feature type="compositionally biased region" description="Polar residues" evidence="13">
    <location>
        <begin position="359"/>
        <end position="369"/>
    </location>
</feature>
<feature type="compositionally biased region" description="Pro residues" evidence="13">
    <location>
        <begin position="263"/>
        <end position="273"/>
    </location>
</feature>
<dbReference type="Gene3D" id="3.40.50.620">
    <property type="entry name" value="HUPs"/>
    <property type="match status" value="1"/>
</dbReference>
<dbReference type="GO" id="GO:0006747">
    <property type="term" value="P:FAD biosynthetic process"/>
    <property type="evidence" value="ECO:0007669"/>
    <property type="project" value="TreeGrafter"/>
</dbReference>
<keyword evidence="9" id="KW-0067">ATP-binding</keyword>
<evidence type="ECO:0000256" key="10">
    <source>
        <dbReference type="ARBA" id="ARBA00031145"/>
    </source>
</evidence>
<dbReference type="CDD" id="cd23948">
    <property type="entry name" value="FAD_synthase"/>
    <property type="match status" value="1"/>
</dbReference>
<dbReference type="AlphaFoldDB" id="A0A8H8CI03"/>
<comment type="catalytic activity">
    <reaction evidence="12">
        <text>FMN + ATP + H(+) = FAD + diphosphate</text>
        <dbReference type="Rhea" id="RHEA:17237"/>
        <dbReference type="ChEBI" id="CHEBI:15378"/>
        <dbReference type="ChEBI" id="CHEBI:30616"/>
        <dbReference type="ChEBI" id="CHEBI:33019"/>
        <dbReference type="ChEBI" id="CHEBI:57692"/>
        <dbReference type="ChEBI" id="CHEBI:58210"/>
        <dbReference type="EC" id="2.7.7.2"/>
    </reaction>
</comment>
<evidence type="ECO:0000256" key="2">
    <source>
        <dbReference type="ARBA" id="ARBA00012393"/>
    </source>
</evidence>
<evidence type="ECO:0000259" key="14">
    <source>
        <dbReference type="Pfam" id="PF01507"/>
    </source>
</evidence>
<evidence type="ECO:0000256" key="9">
    <source>
        <dbReference type="ARBA" id="ARBA00022840"/>
    </source>
</evidence>
<dbReference type="PANTHER" id="PTHR23293:SF9">
    <property type="entry name" value="FAD SYNTHASE"/>
    <property type="match status" value="1"/>
</dbReference>
<evidence type="ECO:0000256" key="8">
    <source>
        <dbReference type="ARBA" id="ARBA00022827"/>
    </source>
</evidence>
<keyword evidence="4" id="KW-0288">FMN</keyword>
<dbReference type="EMBL" id="JAFIQS010000009">
    <property type="protein sequence ID" value="KAG5165725.1"/>
    <property type="molecule type" value="Genomic_DNA"/>
</dbReference>